<dbReference type="EMBL" id="OD569366">
    <property type="protein sequence ID" value="CAD7447892.1"/>
    <property type="molecule type" value="Genomic_DNA"/>
</dbReference>
<organism evidence="1">
    <name type="scientific">Timema bartmani</name>
    <dbReference type="NCBI Taxonomy" id="61472"/>
    <lineage>
        <taxon>Eukaryota</taxon>
        <taxon>Metazoa</taxon>
        <taxon>Ecdysozoa</taxon>
        <taxon>Arthropoda</taxon>
        <taxon>Hexapoda</taxon>
        <taxon>Insecta</taxon>
        <taxon>Pterygota</taxon>
        <taxon>Neoptera</taxon>
        <taxon>Polyneoptera</taxon>
        <taxon>Phasmatodea</taxon>
        <taxon>Timematodea</taxon>
        <taxon>Timematoidea</taxon>
        <taxon>Timematidae</taxon>
        <taxon>Timema</taxon>
    </lineage>
</organism>
<protein>
    <submittedName>
        <fullName evidence="1">Uncharacterized protein</fullName>
    </submittedName>
</protein>
<name>A0A7R9I620_9NEOP</name>
<reference evidence="1" key="1">
    <citation type="submission" date="2020-11" db="EMBL/GenBank/DDBJ databases">
        <authorList>
            <person name="Tran Van P."/>
        </authorList>
    </citation>
    <scope>NUCLEOTIDE SEQUENCE</scope>
</reference>
<evidence type="ECO:0000313" key="1">
    <source>
        <dbReference type="EMBL" id="CAD7447892.1"/>
    </source>
</evidence>
<accession>A0A7R9I620</accession>
<gene>
    <name evidence="1" type="ORF">TBIB3V08_LOCUS10194</name>
</gene>
<dbReference type="AlphaFoldDB" id="A0A7R9I620"/>
<sequence>MVETIQVETNNIKLRALQYCVFDWVYREMNQNNIDKKKTSQLLLEQNAFTIQEKYSTFYIDLCDVLVSTNIPLWKMSNLKLKDFLEMYRDM</sequence>
<proteinExistence type="predicted"/>